<feature type="region of interest" description="Disordered" evidence="1">
    <location>
        <begin position="57"/>
        <end position="89"/>
    </location>
</feature>
<feature type="compositionally biased region" description="Polar residues" evidence="1">
    <location>
        <begin position="134"/>
        <end position="143"/>
    </location>
</feature>
<accession>A0A0D2KEH9</accession>
<keyword evidence="2" id="KW-0282">Flagellum</keyword>
<sequence length="168" mass="17499">MTKVYLDAELMRTYYGKESPPPGAYNVPGAVGKQCVSTKASAPGIKIGTGLRDLDNKLRSAKGQPGPGQYQTPSGVGPQALSSKKTLPAVSFGTGTRDALVNKAYISKEHGKATHGAGTPGPTTASPYDGTGRQLLSTRQSSPGWGFGTGRRLKDYMNDSPGVGSYYA</sequence>
<keyword evidence="2" id="KW-0969">Cilium</keyword>
<dbReference type="EMBL" id="KK104254">
    <property type="protein sequence ID" value="KIY94198.1"/>
    <property type="molecule type" value="Genomic_DNA"/>
</dbReference>
<feature type="compositionally biased region" description="Polar residues" evidence="1">
    <location>
        <begin position="69"/>
        <end position="85"/>
    </location>
</feature>
<dbReference type="RefSeq" id="XP_013893218.1">
    <property type="nucleotide sequence ID" value="XM_014037764.1"/>
</dbReference>
<evidence type="ECO:0000313" key="3">
    <source>
        <dbReference type="Proteomes" id="UP000054498"/>
    </source>
</evidence>
<dbReference type="AlphaFoldDB" id="A0A0D2KEH9"/>
<dbReference type="InterPro" id="IPR010736">
    <property type="entry name" value="SHIPPO-rpt"/>
</dbReference>
<name>A0A0D2KEH9_9CHLO</name>
<dbReference type="PANTHER" id="PTHR40429">
    <property type="entry name" value="FLAGELLAR ASSOCIATED PROTEIN"/>
    <property type="match status" value="1"/>
</dbReference>
<evidence type="ECO:0000313" key="2">
    <source>
        <dbReference type="EMBL" id="KIY94198.1"/>
    </source>
</evidence>
<dbReference type="PANTHER" id="PTHR40429:SF1">
    <property type="entry name" value="FLAGELLAR ASSOCIATED PROTEIN"/>
    <property type="match status" value="1"/>
</dbReference>
<keyword evidence="3" id="KW-1185">Reference proteome</keyword>
<reference evidence="2 3" key="1">
    <citation type="journal article" date="2013" name="BMC Genomics">
        <title>Reconstruction of the lipid metabolism for the microalga Monoraphidium neglectum from its genome sequence reveals characteristics suitable for biofuel production.</title>
        <authorList>
            <person name="Bogen C."/>
            <person name="Al-Dilaimi A."/>
            <person name="Albersmeier A."/>
            <person name="Wichmann J."/>
            <person name="Grundmann M."/>
            <person name="Rupp O."/>
            <person name="Lauersen K.J."/>
            <person name="Blifernez-Klassen O."/>
            <person name="Kalinowski J."/>
            <person name="Goesmann A."/>
            <person name="Mussgnug J.H."/>
            <person name="Kruse O."/>
        </authorList>
    </citation>
    <scope>NUCLEOTIDE SEQUENCE [LARGE SCALE GENOMIC DNA]</scope>
    <source>
        <strain evidence="2 3">SAG 48.87</strain>
    </source>
</reference>
<dbReference type="Proteomes" id="UP000054498">
    <property type="component" value="Unassembled WGS sequence"/>
</dbReference>
<dbReference type="Pfam" id="PF07004">
    <property type="entry name" value="SHIPPO-rpt"/>
    <property type="match status" value="2"/>
</dbReference>
<protein>
    <submittedName>
        <fullName evidence="2">Flagellar associated protein</fullName>
    </submittedName>
</protein>
<dbReference type="STRING" id="145388.A0A0D2KEH9"/>
<keyword evidence="2" id="KW-0966">Cell projection</keyword>
<gene>
    <name evidence="2" type="ORF">MNEG_13764</name>
</gene>
<organism evidence="2 3">
    <name type="scientific">Monoraphidium neglectum</name>
    <dbReference type="NCBI Taxonomy" id="145388"/>
    <lineage>
        <taxon>Eukaryota</taxon>
        <taxon>Viridiplantae</taxon>
        <taxon>Chlorophyta</taxon>
        <taxon>core chlorophytes</taxon>
        <taxon>Chlorophyceae</taxon>
        <taxon>CS clade</taxon>
        <taxon>Sphaeropleales</taxon>
        <taxon>Selenastraceae</taxon>
        <taxon>Monoraphidium</taxon>
    </lineage>
</organism>
<dbReference type="OrthoDB" id="406368at2759"/>
<feature type="compositionally biased region" description="Low complexity" evidence="1">
    <location>
        <begin position="114"/>
        <end position="125"/>
    </location>
</feature>
<dbReference type="GeneID" id="25731259"/>
<evidence type="ECO:0000256" key="1">
    <source>
        <dbReference type="SAM" id="MobiDB-lite"/>
    </source>
</evidence>
<proteinExistence type="predicted"/>
<feature type="region of interest" description="Disordered" evidence="1">
    <location>
        <begin position="111"/>
        <end position="168"/>
    </location>
</feature>
<dbReference type="KEGG" id="mng:MNEG_13764"/>